<dbReference type="AlphaFoldDB" id="A0A1T5BHL5"/>
<sequence length="260" mass="27793">MEIVGYILSVFIGISLGLIGGGGSILTVPVLVYLFHFEPAVATSYSLFIVGFTSLAGTIYQHTKGCVNIRAALSFGLISVATVFMVRKYALPAIPDTLFQWETIVITKSNALMVFFAALMLAASVSMILGHREVASPAPQTTLPKLLGFGFGIGLVTGLLGAGGGFLIIPALVLLMHIPIKEAIGTSLFIITINSMVGFIGDIGHVYIDWPFLFRILGITICGVIIGSAMSRHIPGYQLRSGFGWCVLTMGIYILSRELF</sequence>
<dbReference type="OrthoDB" id="8559161at2"/>
<evidence type="ECO:0000256" key="3">
    <source>
        <dbReference type="ARBA" id="ARBA00022989"/>
    </source>
</evidence>
<dbReference type="Proteomes" id="UP000190541">
    <property type="component" value="Unassembled WGS sequence"/>
</dbReference>
<protein>
    <recommendedName>
        <fullName evidence="5">Probable membrane transporter protein</fullName>
    </recommendedName>
</protein>
<dbReference type="Pfam" id="PF01925">
    <property type="entry name" value="TauE"/>
    <property type="match status" value="1"/>
</dbReference>
<evidence type="ECO:0000256" key="4">
    <source>
        <dbReference type="ARBA" id="ARBA00023136"/>
    </source>
</evidence>
<evidence type="ECO:0000256" key="1">
    <source>
        <dbReference type="ARBA" id="ARBA00004141"/>
    </source>
</evidence>
<feature type="transmembrane region" description="Helical" evidence="5">
    <location>
        <begin position="111"/>
        <end position="129"/>
    </location>
</feature>
<evidence type="ECO:0000256" key="2">
    <source>
        <dbReference type="ARBA" id="ARBA00022692"/>
    </source>
</evidence>
<feature type="transmembrane region" description="Helical" evidence="5">
    <location>
        <begin position="237"/>
        <end position="256"/>
    </location>
</feature>
<keyword evidence="5" id="KW-1003">Cell membrane</keyword>
<keyword evidence="7" id="KW-1185">Reference proteome</keyword>
<feature type="transmembrane region" description="Helical" evidence="5">
    <location>
        <begin position="42"/>
        <end position="60"/>
    </location>
</feature>
<dbReference type="PANTHER" id="PTHR43701">
    <property type="entry name" value="MEMBRANE TRANSPORTER PROTEIN MJ0441-RELATED"/>
    <property type="match status" value="1"/>
</dbReference>
<keyword evidence="3 5" id="KW-1133">Transmembrane helix</keyword>
<feature type="transmembrane region" description="Helical" evidence="5">
    <location>
        <begin position="212"/>
        <end position="230"/>
    </location>
</feature>
<feature type="transmembrane region" description="Helical" evidence="5">
    <location>
        <begin position="6"/>
        <end position="35"/>
    </location>
</feature>
<evidence type="ECO:0000256" key="5">
    <source>
        <dbReference type="RuleBase" id="RU363041"/>
    </source>
</evidence>
<feature type="transmembrane region" description="Helical" evidence="5">
    <location>
        <begin position="187"/>
        <end position="206"/>
    </location>
</feature>
<keyword evidence="4 5" id="KW-0472">Membrane</keyword>
<keyword evidence="2 5" id="KW-0812">Transmembrane</keyword>
<accession>A0A1T5BHL5</accession>
<feature type="transmembrane region" description="Helical" evidence="5">
    <location>
        <begin position="149"/>
        <end position="175"/>
    </location>
</feature>
<dbReference type="InterPro" id="IPR051598">
    <property type="entry name" value="TSUP/Inactive_protease-like"/>
</dbReference>
<comment type="similarity">
    <text evidence="5">Belongs to the 4-toluene sulfonate uptake permease (TSUP) (TC 2.A.102) family.</text>
</comment>
<dbReference type="PANTHER" id="PTHR43701:SF2">
    <property type="entry name" value="MEMBRANE TRANSPORTER PROTEIN YJNA-RELATED"/>
    <property type="match status" value="1"/>
</dbReference>
<evidence type="ECO:0000313" key="6">
    <source>
        <dbReference type="EMBL" id="SKB46784.1"/>
    </source>
</evidence>
<dbReference type="EMBL" id="FUYS01000003">
    <property type="protein sequence ID" value="SKB46784.1"/>
    <property type="molecule type" value="Genomic_DNA"/>
</dbReference>
<comment type="subcellular location">
    <subcellularLocation>
        <location evidence="5">Cell membrane</location>
        <topology evidence="5">Multi-pass membrane protein</topology>
    </subcellularLocation>
    <subcellularLocation>
        <location evidence="1">Membrane</location>
        <topology evidence="1">Multi-pass membrane protein</topology>
    </subcellularLocation>
</comment>
<feature type="transmembrane region" description="Helical" evidence="5">
    <location>
        <begin position="72"/>
        <end position="90"/>
    </location>
</feature>
<proteinExistence type="inferred from homology"/>
<gene>
    <name evidence="6" type="ORF">SAMN05660226_01497</name>
</gene>
<name>A0A1T5BHL5_9SPHI</name>
<dbReference type="STRING" id="623280.SAMN05660226_01497"/>
<reference evidence="6 7" key="1">
    <citation type="submission" date="2017-02" db="EMBL/GenBank/DDBJ databases">
        <authorList>
            <person name="Peterson S.W."/>
        </authorList>
    </citation>
    <scope>NUCLEOTIDE SEQUENCE [LARGE SCALE GENOMIC DNA]</scope>
    <source>
        <strain evidence="6 7">DSM 22899</strain>
    </source>
</reference>
<dbReference type="InterPro" id="IPR002781">
    <property type="entry name" value="TM_pro_TauE-like"/>
</dbReference>
<evidence type="ECO:0000313" key="7">
    <source>
        <dbReference type="Proteomes" id="UP000190541"/>
    </source>
</evidence>
<organism evidence="6 7">
    <name type="scientific">Parapedobacter luteus</name>
    <dbReference type="NCBI Taxonomy" id="623280"/>
    <lineage>
        <taxon>Bacteria</taxon>
        <taxon>Pseudomonadati</taxon>
        <taxon>Bacteroidota</taxon>
        <taxon>Sphingobacteriia</taxon>
        <taxon>Sphingobacteriales</taxon>
        <taxon>Sphingobacteriaceae</taxon>
        <taxon>Parapedobacter</taxon>
    </lineage>
</organism>
<dbReference type="GO" id="GO:0005886">
    <property type="term" value="C:plasma membrane"/>
    <property type="evidence" value="ECO:0007669"/>
    <property type="project" value="UniProtKB-SubCell"/>
</dbReference>